<accession>A0ABY3X6Z6</accession>
<dbReference type="PANTHER" id="PTHR43309:SF3">
    <property type="entry name" value="5-OXOPROLINASE SUBUNIT C"/>
    <property type="match status" value="1"/>
</dbReference>
<dbReference type="EMBL" id="CP093547">
    <property type="protein sequence ID" value="UNP27730.1"/>
    <property type="molecule type" value="Genomic_DNA"/>
</dbReference>
<evidence type="ECO:0000256" key="3">
    <source>
        <dbReference type="ARBA" id="ARBA00022840"/>
    </source>
</evidence>
<dbReference type="InterPro" id="IPR029000">
    <property type="entry name" value="Cyclophilin-like_dom_sf"/>
</dbReference>
<dbReference type="Proteomes" id="UP000829194">
    <property type="component" value="Chromosome"/>
</dbReference>
<dbReference type="SUPFAM" id="SSF50891">
    <property type="entry name" value="Cyclophilin-like"/>
    <property type="match status" value="1"/>
</dbReference>
<proteinExistence type="predicted"/>
<evidence type="ECO:0000259" key="4">
    <source>
        <dbReference type="SMART" id="SM00797"/>
    </source>
</evidence>
<dbReference type="Pfam" id="PF02626">
    <property type="entry name" value="CT_A_B"/>
    <property type="match status" value="1"/>
</dbReference>
<evidence type="ECO:0000313" key="6">
    <source>
        <dbReference type="Proteomes" id="UP000829194"/>
    </source>
</evidence>
<dbReference type="InterPro" id="IPR003778">
    <property type="entry name" value="CT_A_B"/>
</dbReference>
<dbReference type="SMART" id="SM00797">
    <property type="entry name" value="AHS2"/>
    <property type="match status" value="1"/>
</dbReference>
<protein>
    <submittedName>
        <fullName evidence="5">Biotin-dependent carboxyltransferase family protein</fullName>
    </submittedName>
</protein>
<dbReference type="NCBIfam" id="TIGR00724">
    <property type="entry name" value="urea_amlyse_rel"/>
    <property type="match status" value="1"/>
</dbReference>
<evidence type="ECO:0000256" key="1">
    <source>
        <dbReference type="ARBA" id="ARBA00022741"/>
    </source>
</evidence>
<gene>
    <name evidence="5" type="ORF">MOV92_14510</name>
</gene>
<reference evidence="5 6" key="1">
    <citation type="submission" date="2022-03" db="EMBL/GenBank/DDBJ databases">
        <title>Complete genome sequence of Lysobacter capsici VKM B-2533 and Lysobacter gummosus 10.1.1, promising sources of lytic agents.</title>
        <authorList>
            <person name="Tarlachkov S.V."/>
            <person name="Kudryakova I.V."/>
            <person name="Afoshin A.S."/>
            <person name="Leontyevskaya E.A."/>
            <person name="Leontyevskaya N.V."/>
        </authorList>
    </citation>
    <scope>NUCLEOTIDE SEQUENCE [LARGE SCALE GENOMIC DNA]</scope>
    <source>
        <strain evidence="5 6">10.1.1</strain>
    </source>
</reference>
<dbReference type="PANTHER" id="PTHR43309">
    <property type="entry name" value="5-OXOPROLINASE SUBUNIT C"/>
    <property type="match status" value="1"/>
</dbReference>
<dbReference type="InterPro" id="IPR052708">
    <property type="entry name" value="PxpC"/>
</dbReference>
<feature type="domain" description="Carboxyltransferase" evidence="4">
    <location>
        <begin position="34"/>
        <end position="314"/>
    </location>
</feature>
<keyword evidence="3" id="KW-0067">ATP-binding</keyword>
<keyword evidence="1" id="KW-0547">Nucleotide-binding</keyword>
<sequence>MSAADSLETRCDIEVVAPGPLSHVQDLGRDGWRHLGICRGGALDPACAALANALVGNRDGDAVLEFTLQGPSLRLPRPLRIALMGALCEARFEGQWLPPARPIDLPAGVLSLGGMRSGVRGWLAVRGGLDTPCVLGSRSTDLRGGFGGIDGRALRGGDLLPVGAHRAIDTSQPRIPGWWIDPEFNHDPHAPIRYLASEAPALREIAARLSQQAWRVNAASNRQGLRLDGEALQAPEAGALSEPVAPGTIQLPADGRPIVLLADAQTVGGYARLGHVIAADLPRLAQARPNAELQFVRCDAAQAAAAARKARAEWARLKLAIEARLKRQ</sequence>
<evidence type="ECO:0000313" key="5">
    <source>
        <dbReference type="EMBL" id="UNP27730.1"/>
    </source>
</evidence>
<dbReference type="RefSeq" id="WP_057943419.1">
    <property type="nucleotide sequence ID" value="NZ_CP011131.1"/>
</dbReference>
<name>A0ABY3X6Z6_9GAMM</name>
<evidence type="ECO:0000256" key="2">
    <source>
        <dbReference type="ARBA" id="ARBA00022801"/>
    </source>
</evidence>
<keyword evidence="2" id="KW-0378">Hydrolase</keyword>
<dbReference type="Gene3D" id="2.40.100.10">
    <property type="entry name" value="Cyclophilin-like"/>
    <property type="match status" value="1"/>
</dbReference>
<organism evidence="5 6">
    <name type="scientific">Lysobacter gummosus</name>
    <dbReference type="NCBI Taxonomy" id="262324"/>
    <lineage>
        <taxon>Bacteria</taxon>
        <taxon>Pseudomonadati</taxon>
        <taxon>Pseudomonadota</taxon>
        <taxon>Gammaproteobacteria</taxon>
        <taxon>Lysobacterales</taxon>
        <taxon>Lysobacteraceae</taxon>
        <taxon>Lysobacter</taxon>
    </lineage>
</organism>
<keyword evidence="6" id="KW-1185">Reference proteome</keyword>